<dbReference type="AlphaFoldDB" id="A0A6I5ZN28"/>
<dbReference type="NCBIfam" id="NF005558">
    <property type="entry name" value="PRK07229.1"/>
    <property type="match status" value="1"/>
</dbReference>
<comment type="cofactor">
    <cofactor evidence="1">
        <name>[4Fe-4S] cluster</name>
        <dbReference type="ChEBI" id="CHEBI:49883"/>
    </cofactor>
</comment>
<dbReference type="InterPro" id="IPR050926">
    <property type="entry name" value="Aconitase/IPM_isomerase"/>
</dbReference>
<keyword evidence="10" id="KW-1185">Reference proteome</keyword>
<evidence type="ECO:0000256" key="3">
    <source>
        <dbReference type="ARBA" id="ARBA00011245"/>
    </source>
</evidence>
<dbReference type="GO" id="GO:0006099">
    <property type="term" value="P:tricarboxylic acid cycle"/>
    <property type="evidence" value="ECO:0007669"/>
    <property type="project" value="UniProtKB-UniPathway"/>
</dbReference>
<evidence type="ECO:0000313" key="9">
    <source>
        <dbReference type="EMBL" id="QGP90987.1"/>
    </source>
</evidence>
<dbReference type="GO" id="GO:0046872">
    <property type="term" value="F:metal ion binding"/>
    <property type="evidence" value="ECO:0007669"/>
    <property type="project" value="UniProtKB-KW"/>
</dbReference>
<keyword evidence="5" id="KW-0408">Iron</keyword>
<comment type="subunit">
    <text evidence="3">Monomer.</text>
</comment>
<dbReference type="PANTHER" id="PTHR43160:SF3">
    <property type="entry name" value="ACONITATE HYDRATASE, MITOCHONDRIAL"/>
    <property type="match status" value="1"/>
</dbReference>
<dbReference type="InterPro" id="IPR006250">
    <property type="entry name" value="Aconitase_put"/>
</dbReference>
<dbReference type="EMBL" id="CP046244">
    <property type="protein sequence ID" value="QGP90987.1"/>
    <property type="molecule type" value="Genomic_DNA"/>
</dbReference>
<dbReference type="Pfam" id="PF00330">
    <property type="entry name" value="Aconitase"/>
    <property type="match status" value="1"/>
</dbReference>
<dbReference type="InterPro" id="IPR018136">
    <property type="entry name" value="Aconitase_4Fe-4S_BS"/>
</dbReference>
<dbReference type="InterPro" id="IPR001030">
    <property type="entry name" value="Acoase/IPM_deHydtase_lsu_aba"/>
</dbReference>
<dbReference type="UniPathway" id="UPA00223">
    <property type="reaction ID" value="UER00718"/>
</dbReference>
<dbReference type="GO" id="GO:0003994">
    <property type="term" value="F:aconitate hydratase activity"/>
    <property type="evidence" value="ECO:0007669"/>
    <property type="project" value="TreeGrafter"/>
</dbReference>
<evidence type="ECO:0000256" key="2">
    <source>
        <dbReference type="ARBA" id="ARBA00007185"/>
    </source>
</evidence>
<evidence type="ECO:0000259" key="8">
    <source>
        <dbReference type="Pfam" id="PF00694"/>
    </source>
</evidence>
<dbReference type="Gene3D" id="3.20.19.10">
    <property type="entry name" value="Aconitase, domain 4"/>
    <property type="match status" value="1"/>
</dbReference>
<dbReference type="GO" id="GO:0003861">
    <property type="term" value="F:3-isopropylmalate dehydratase activity"/>
    <property type="evidence" value="ECO:0007669"/>
    <property type="project" value="UniProtKB-EC"/>
</dbReference>
<evidence type="ECO:0000259" key="7">
    <source>
        <dbReference type="Pfam" id="PF00330"/>
    </source>
</evidence>
<keyword evidence="4" id="KW-0479">Metal-binding</keyword>
<dbReference type="PRINTS" id="PR00415">
    <property type="entry name" value="ACONITASE"/>
</dbReference>
<reference evidence="9 10" key="1">
    <citation type="submission" date="2019-11" db="EMBL/GenBank/DDBJ databases">
        <title>Genome sequence of Moorella glycerini DSM11254.</title>
        <authorList>
            <person name="Poehlein A."/>
            <person name="Boeer T."/>
            <person name="Daniel R."/>
        </authorList>
    </citation>
    <scope>NUCLEOTIDE SEQUENCE [LARGE SCALE GENOMIC DNA]</scope>
    <source>
        <strain evidence="9 10">DSM 11254</strain>
    </source>
</reference>
<protein>
    <submittedName>
        <fullName evidence="9">3-isopropylmalate dehydratase large subunit</fullName>
        <ecNumber evidence="9">4.2.1.33</ecNumber>
    </submittedName>
</protein>
<sequence>MPQSMNLTQKILAAHLVEGSLEPGSEIAIKPDQVLTQDATGTMVYLQFETTGLNRIKVDLGVSYIDHNLLQVGYENADDHRYLASVAAKFGVHLSRAGNGICHQIHLERFVRPGGFLLGSDSHTPTAGGAGMLGIGAGGLDVAVALAGAPYFLRMPRVVRVELRGRLRPWVAAKDVILELLRRLTVKGGVGCIFEYTGPGVATLSVYERATICNMGAELGATSSLFPSDERTREFFQSVGREEDWQPLEADVGADYDEEIVINLDELEPLIAQPHSPDNVVKVNEIAGMPVQQVVIGSCTNSSLEDMAIAAEILKGKVIPPHVSLVIAPGTRRILRMMIANGILDTLIESGARILEVGCGPCNGIGQSPASGSVSVRTVNRNYRGRSGTEDALVYIASPAVAAATALRGRITDPRELGDMPELKISKIYPVDDNLIVTPPPEGEKVEIVRGPNIKPVPQTDPLPDKLELTVMLKAGDNVSTDDIIPGGARLLSLRSNIPAMAEYTFSRLDSGFVGRVKEHNRPWMVVGGENFGQGSSREHAVLAPLYLGLKVVVAKSFARIYRQNLINYGVLPLILAEPEDYACISLGAVFTLERLRNKLLEEKSLVLEDKSKGLKIPVVHDLSQREVELILSGGLLRYVGSNN</sequence>
<evidence type="ECO:0000256" key="5">
    <source>
        <dbReference type="ARBA" id="ARBA00023004"/>
    </source>
</evidence>
<evidence type="ECO:0000256" key="1">
    <source>
        <dbReference type="ARBA" id="ARBA00001966"/>
    </source>
</evidence>
<feature type="domain" description="Aconitase A/isopropylmalate dehydratase small subunit swivel" evidence="8">
    <location>
        <begin position="516"/>
        <end position="578"/>
    </location>
</feature>
<organism evidence="9 10">
    <name type="scientific">Neomoorella glycerini</name>
    <dbReference type="NCBI Taxonomy" id="55779"/>
    <lineage>
        <taxon>Bacteria</taxon>
        <taxon>Bacillati</taxon>
        <taxon>Bacillota</taxon>
        <taxon>Clostridia</taxon>
        <taxon>Neomoorellales</taxon>
        <taxon>Neomoorellaceae</taxon>
        <taxon>Neomoorella</taxon>
    </lineage>
</organism>
<dbReference type="Proteomes" id="UP000425916">
    <property type="component" value="Chromosome"/>
</dbReference>
<dbReference type="InterPro" id="IPR000573">
    <property type="entry name" value="AconitaseA/IPMdHydase_ssu_swvl"/>
</dbReference>
<feature type="domain" description="Aconitase/3-isopropylmalate dehydratase large subunit alpha/beta/alpha" evidence="7">
    <location>
        <begin position="9"/>
        <end position="285"/>
    </location>
</feature>
<dbReference type="InterPro" id="IPR015928">
    <property type="entry name" value="Aconitase/3IPM_dehydase_swvl"/>
</dbReference>
<dbReference type="GO" id="GO:0005829">
    <property type="term" value="C:cytosol"/>
    <property type="evidence" value="ECO:0007669"/>
    <property type="project" value="TreeGrafter"/>
</dbReference>
<dbReference type="InterPro" id="IPR036008">
    <property type="entry name" value="Aconitase_4Fe-4S_dom"/>
</dbReference>
<dbReference type="GO" id="GO:0051539">
    <property type="term" value="F:4 iron, 4 sulfur cluster binding"/>
    <property type="evidence" value="ECO:0007669"/>
    <property type="project" value="TreeGrafter"/>
</dbReference>
<accession>A0A6I5ZN28</accession>
<name>A0A6I5ZN28_9FIRM</name>
<dbReference type="SUPFAM" id="SSF53732">
    <property type="entry name" value="Aconitase iron-sulfur domain"/>
    <property type="match status" value="1"/>
</dbReference>
<dbReference type="EC" id="4.2.1.33" evidence="9"/>
<evidence type="ECO:0000313" key="10">
    <source>
        <dbReference type="Proteomes" id="UP000425916"/>
    </source>
</evidence>
<keyword evidence="6" id="KW-0411">Iron-sulfur</keyword>
<proteinExistence type="inferred from homology"/>
<evidence type="ECO:0000256" key="6">
    <source>
        <dbReference type="ARBA" id="ARBA00023014"/>
    </source>
</evidence>
<dbReference type="Gene3D" id="3.30.499.10">
    <property type="entry name" value="Aconitase, domain 3"/>
    <property type="match status" value="2"/>
</dbReference>
<dbReference type="PROSITE" id="PS00450">
    <property type="entry name" value="ACONITASE_1"/>
    <property type="match status" value="1"/>
</dbReference>
<keyword evidence="9" id="KW-0456">Lyase</keyword>
<dbReference type="PANTHER" id="PTHR43160">
    <property type="entry name" value="ACONITATE HYDRATASE B"/>
    <property type="match status" value="1"/>
</dbReference>
<comment type="similarity">
    <text evidence="2">Belongs to the aconitase/IPM isomerase family.</text>
</comment>
<dbReference type="NCBIfam" id="TIGR01342">
    <property type="entry name" value="acon_putative"/>
    <property type="match status" value="1"/>
</dbReference>
<dbReference type="SUPFAM" id="SSF52016">
    <property type="entry name" value="LeuD/IlvD-like"/>
    <property type="match status" value="1"/>
</dbReference>
<dbReference type="Pfam" id="PF00694">
    <property type="entry name" value="Aconitase_C"/>
    <property type="match status" value="1"/>
</dbReference>
<dbReference type="InterPro" id="IPR015931">
    <property type="entry name" value="Acnase/IPM_dHydase_lsu_aba_1/3"/>
</dbReference>
<gene>
    <name evidence="9" type="primary">leuC_2</name>
    <name evidence="9" type="ORF">MGLY_03100</name>
</gene>
<evidence type="ECO:0000256" key="4">
    <source>
        <dbReference type="ARBA" id="ARBA00022723"/>
    </source>
</evidence>